<name>A0A7W8G6Z9_9SPIR</name>
<sequence>MISFLIKLILLAIFNISFFTITKAECTVSMWISYSFIHFAFLMFFLSPLFTKKSKSRHVAIESVALITALYFIATLAVGLFFLVHPYLVLYQYSIESFITGVYLIVLIISIVINNNIANNENKSDEEKLFLNNIFVKAEFLKTKATDASIIKQLEDLQEESRYSPTKSSLSVKEYEKQILSNLDEITLNIEKLNTEELVSNVSKTRDLLKQRNLVLKKGL</sequence>
<keyword evidence="1" id="KW-0472">Membrane</keyword>
<keyword evidence="1" id="KW-1133">Transmembrane helix</keyword>
<dbReference type="AlphaFoldDB" id="A0A7W8G6Z9"/>
<keyword evidence="3" id="KW-1185">Reference proteome</keyword>
<comment type="caution">
    <text evidence="2">The sequence shown here is derived from an EMBL/GenBank/DDBJ whole genome shotgun (WGS) entry which is preliminary data.</text>
</comment>
<protein>
    <submittedName>
        <fullName evidence="2">Uncharacterized protein</fullName>
    </submittedName>
</protein>
<dbReference type="RefSeq" id="WP_184656772.1">
    <property type="nucleotide sequence ID" value="NZ_JACHFQ010000001.1"/>
</dbReference>
<feature type="transmembrane region" description="Helical" evidence="1">
    <location>
        <begin position="90"/>
        <end position="113"/>
    </location>
</feature>
<keyword evidence="1" id="KW-0812">Transmembrane</keyword>
<accession>A0A7W8G6Z9</accession>
<gene>
    <name evidence="2" type="ORF">HNP76_000310</name>
</gene>
<evidence type="ECO:0000256" key="1">
    <source>
        <dbReference type="SAM" id="Phobius"/>
    </source>
</evidence>
<dbReference type="EMBL" id="JACHFQ010000001">
    <property type="protein sequence ID" value="MBB5224970.1"/>
    <property type="molecule type" value="Genomic_DNA"/>
</dbReference>
<evidence type="ECO:0000313" key="3">
    <source>
        <dbReference type="Proteomes" id="UP000518887"/>
    </source>
</evidence>
<dbReference type="Proteomes" id="UP000518887">
    <property type="component" value="Unassembled WGS sequence"/>
</dbReference>
<evidence type="ECO:0000313" key="2">
    <source>
        <dbReference type="EMBL" id="MBB5224970.1"/>
    </source>
</evidence>
<proteinExistence type="predicted"/>
<organism evidence="2 3">
    <name type="scientific">Treponema ruminis</name>
    <dbReference type="NCBI Taxonomy" id="744515"/>
    <lineage>
        <taxon>Bacteria</taxon>
        <taxon>Pseudomonadati</taxon>
        <taxon>Spirochaetota</taxon>
        <taxon>Spirochaetia</taxon>
        <taxon>Spirochaetales</taxon>
        <taxon>Treponemataceae</taxon>
        <taxon>Treponema</taxon>
    </lineage>
</organism>
<reference evidence="2 3" key="1">
    <citation type="submission" date="2020-08" db="EMBL/GenBank/DDBJ databases">
        <title>Genomic Encyclopedia of Type Strains, Phase IV (KMG-IV): sequencing the most valuable type-strain genomes for metagenomic binning, comparative biology and taxonomic classification.</title>
        <authorList>
            <person name="Goeker M."/>
        </authorList>
    </citation>
    <scope>NUCLEOTIDE SEQUENCE [LARGE SCALE GENOMIC DNA]</scope>
    <source>
        <strain evidence="2 3">DSM 103462</strain>
    </source>
</reference>
<feature type="transmembrane region" description="Helical" evidence="1">
    <location>
        <begin position="63"/>
        <end position="84"/>
    </location>
</feature>
<feature type="transmembrane region" description="Helical" evidence="1">
    <location>
        <begin position="34"/>
        <end position="51"/>
    </location>
</feature>